<dbReference type="PANTHER" id="PTHR24104">
    <property type="entry name" value="E3 UBIQUITIN-PROTEIN LIGASE NHLRC1-RELATED"/>
    <property type="match status" value="1"/>
</dbReference>
<evidence type="ECO:0000313" key="2">
    <source>
        <dbReference type="EMBL" id="SVB32539.1"/>
    </source>
</evidence>
<dbReference type="Pfam" id="PF01436">
    <property type="entry name" value="NHL"/>
    <property type="match status" value="2"/>
</dbReference>
<dbReference type="GO" id="GO:0008270">
    <property type="term" value="F:zinc ion binding"/>
    <property type="evidence" value="ECO:0007669"/>
    <property type="project" value="UniProtKB-KW"/>
</dbReference>
<name>A0A382D358_9ZZZZ</name>
<dbReference type="CDD" id="cd05819">
    <property type="entry name" value="NHL"/>
    <property type="match status" value="1"/>
</dbReference>
<evidence type="ECO:0008006" key="3">
    <source>
        <dbReference type="Google" id="ProtNLM"/>
    </source>
</evidence>
<dbReference type="EMBL" id="UINC01037280">
    <property type="protein sequence ID" value="SVB32539.1"/>
    <property type="molecule type" value="Genomic_DNA"/>
</dbReference>
<accession>A0A382D358</accession>
<feature type="non-terminal residue" evidence="2">
    <location>
        <position position="1"/>
    </location>
</feature>
<evidence type="ECO:0000256" key="1">
    <source>
        <dbReference type="ARBA" id="ARBA00022737"/>
    </source>
</evidence>
<dbReference type="Gene3D" id="2.120.10.30">
    <property type="entry name" value="TolB, C-terminal domain"/>
    <property type="match status" value="1"/>
</dbReference>
<dbReference type="PANTHER" id="PTHR24104:SF25">
    <property type="entry name" value="PROTEIN LIN-41"/>
    <property type="match status" value="1"/>
</dbReference>
<dbReference type="PROSITE" id="PS51125">
    <property type="entry name" value="NHL"/>
    <property type="match status" value="3"/>
</dbReference>
<proteinExistence type="predicted"/>
<keyword evidence="1" id="KW-0677">Repeat</keyword>
<reference evidence="2" key="1">
    <citation type="submission" date="2018-05" db="EMBL/GenBank/DDBJ databases">
        <authorList>
            <person name="Lanie J.A."/>
            <person name="Ng W.-L."/>
            <person name="Kazmierczak K.M."/>
            <person name="Andrzejewski T.M."/>
            <person name="Davidsen T.M."/>
            <person name="Wayne K.J."/>
            <person name="Tettelin H."/>
            <person name="Glass J.I."/>
            <person name="Rusch D."/>
            <person name="Podicherti R."/>
            <person name="Tsui H.-C.T."/>
            <person name="Winkler M.E."/>
        </authorList>
    </citation>
    <scope>NUCLEOTIDE SEQUENCE</scope>
</reference>
<sequence length="252" mass="27675">IFDADGKLLSTWGESGDGDGQLSGPSGMAFDADENLWIVNSLNSRVQKFTKDGKCLSGFGVKGSAQGELDLPWGIAIDNDGGIYIADWNNHRVQKFDTSGVHQITFGSGKTTGVAPSGETPYMHTTVREIEANPNDLNHPTGVAVDGDGDVYVVDWMNERVVIFNSEGKTMATLRGDASGLSKWAEMSINSNPDMGLARRRVYNPEIQNYFRMPVACIFDQPTNRLIICDTHRGRLQIYEKDTGYSDPQFNL</sequence>
<protein>
    <recommendedName>
        <fullName evidence="3">SMP-30/Gluconolactonase/LRE-like region domain-containing protein</fullName>
    </recommendedName>
</protein>
<dbReference type="InterPro" id="IPR001258">
    <property type="entry name" value="NHL_repeat"/>
</dbReference>
<dbReference type="InterPro" id="IPR050952">
    <property type="entry name" value="TRIM-NHL_E3_ligases"/>
</dbReference>
<dbReference type="AlphaFoldDB" id="A0A382D358"/>
<gene>
    <name evidence="2" type="ORF">METZ01_LOCUS185393</name>
</gene>
<dbReference type="InterPro" id="IPR011042">
    <property type="entry name" value="6-blade_b-propeller_TolB-like"/>
</dbReference>
<dbReference type="SUPFAM" id="SSF101898">
    <property type="entry name" value="NHL repeat"/>
    <property type="match status" value="1"/>
</dbReference>
<organism evidence="2">
    <name type="scientific">marine metagenome</name>
    <dbReference type="NCBI Taxonomy" id="408172"/>
    <lineage>
        <taxon>unclassified sequences</taxon>
        <taxon>metagenomes</taxon>
        <taxon>ecological metagenomes</taxon>
    </lineage>
</organism>